<dbReference type="PANTHER" id="PTHR43312:SF2">
    <property type="entry name" value="OXIDOREDUCTASE"/>
    <property type="match status" value="1"/>
</dbReference>
<dbReference type="SUPFAM" id="SSF51430">
    <property type="entry name" value="NAD(P)-linked oxidoreductase"/>
    <property type="match status" value="1"/>
</dbReference>
<dbReference type="Pfam" id="PF13187">
    <property type="entry name" value="Fer4_9"/>
    <property type="match status" value="1"/>
</dbReference>
<sequence>MKYRNFKGLDWEVSALGFGTMRLPQGDEGDIDEEKAIEMIRYGIDQGINYVDTAWPYHGGESENLVGKALQDGYREKVKVATKLPSWMIKSKADLDEYLDKQLEKLNVDKIDFYLLHTLNRKFWDNYKQLDVDIFEWLEKVRDEGKIDYIGFSFHDDYELFEEIIDAYDWDFCQIQYNYIDTEFQAGKKGLKYADSKDIPVIVMEPLRGGSLAGEMPEDIQSIFDQAETKRTSADWALQWLWNQPEVTMVLSGMSELSHVKENIESANKSEINKLTEEEIELVKKLAKKYKELSPVSCTGCGYCIPCPTKVSIPRIFSLYNEAHAFDLFEEKRKEYKRIKDDQRASACVSCTKCEELCPQGIPISEALVDVDEYFNS</sequence>
<gene>
    <name evidence="6" type="ORF">SAMN02745118_00084</name>
</gene>
<dbReference type="SUPFAM" id="SSF46548">
    <property type="entry name" value="alpha-helical ferredoxin"/>
    <property type="match status" value="1"/>
</dbReference>
<keyword evidence="1" id="KW-0479">Metal-binding</keyword>
<dbReference type="AlphaFoldDB" id="A0A1T4JKC3"/>
<proteinExistence type="predicted"/>
<reference evidence="7" key="1">
    <citation type="submission" date="2017-02" db="EMBL/GenBank/DDBJ databases">
        <authorList>
            <person name="Varghese N."/>
            <person name="Submissions S."/>
        </authorList>
    </citation>
    <scope>NUCLEOTIDE SEQUENCE [LARGE SCALE GENOMIC DNA]</scope>
    <source>
        <strain evidence="7">ATCC BAA-73</strain>
    </source>
</reference>
<dbReference type="EMBL" id="FUWM01000003">
    <property type="protein sequence ID" value="SJZ30563.1"/>
    <property type="molecule type" value="Genomic_DNA"/>
</dbReference>
<dbReference type="Gene3D" id="3.20.20.100">
    <property type="entry name" value="NADP-dependent oxidoreductase domain"/>
    <property type="match status" value="1"/>
</dbReference>
<feature type="domain" description="4Fe-4S ferredoxin-type" evidence="5">
    <location>
        <begin position="337"/>
        <end position="368"/>
    </location>
</feature>
<dbReference type="Proteomes" id="UP000190625">
    <property type="component" value="Unassembled WGS sequence"/>
</dbReference>
<dbReference type="InterPro" id="IPR053135">
    <property type="entry name" value="AKR2_Oxidoreductase"/>
</dbReference>
<dbReference type="CDD" id="cd19096">
    <property type="entry name" value="AKR_Fe-S_oxidoreductase"/>
    <property type="match status" value="1"/>
</dbReference>
<evidence type="ECO:0000256" key="4">
    <source>
        <dbReference type="SAM" id="Coils"/>
    </source>
</evidence>
<feature type="coiled-coil region" evidence="4">
    <location>
        <begin position="261"/>
        <end position="293"/>
    </location>
</feature>
<dbReference type="GO" id="GO:0051536">
    <property type="term" value="F:iron-sulfur cluster binding"/>
    <property type="evidence" value="ECO:0007669"/>
    <property type="project" value="UniProtKB-KW"/>
</dbReference>
<dbReference type="InterPro" id="IPR017900">
    <property type="entry name" value="4Fe4S_Fe_S_CS"/>
</dbReference>
<evidence type="ECO:0000256" key="3">
    <source>
        <dbReference type="ARBA" id="ARBA00023014"/>
    </source>
</evidence>
<dbReference type="RefSeq" id="WP_078808625.1">
    <property type="nucleotide sequence ID" value="NZ_FUWM01000003.1"/>
</dbReference>
<keyword evidence="4" id="KW-0175">Coiled coil</keyword>
<protein>
    <recommendedName>
        <fullName evidence="5">4Fe-4S ferredoxin-type domain-containing protein</fullName>
    </recommendedName>
</protein>
<organism evidence="6 7">
    <name type="scientific">Selenihalanaerobacter shriftii</name>
    <dbReference type="NCBI Taxonomy" id="142842"/>
    <lineage>
        <taxon>Bacteria</taxon>
        <taxon>Bacillati</taxon>
        <taxon>Bacillota</taxon>
        <taxon>Clostridia</taxon>
        <taxon>Halanaerobiales</taxon>
        <taxon>Halobacteroidaceae</taxon>
        <taxon>Selenihalanaerobacter</taxon>
    </lineage>
</organism>
<evidence type="ECO:0000313" key="7">
    <source>
        <dbReference type="Proteomes" id="UP000190625"/>
    </source>
</evidence>
<dbReference type="InterPro" id="IPR023210">
    <property type="entry name" value="NADP_OxRdtase_dom"/>
</dbReference>
<dbReference type="InterPro" id="IPR017896">
    <property type="entry name" value="4Fe4S_Fe-S-bd"/>
</dbReference>
<evidence type="ECO:0000313" key="6">
    <source>
        <dbReference type="EMBL" id="SJZ30563.1"/>
    </source>
</evidence>
<keyword evidence="2" id="KW-0408">Iron</keyword>
<accession>A0A1T4JKC3</accession>
<keyword evidence="3" id="KW-0411">Iron-sulfur</keyword>
<dbReference type="PANTHER" id="PTHR43312">
    <property type="entry name" value="D-THREO-ALDOSE 1-DEHYDROGENASE"/>
    <property type="match status" value="1"/>
</dbReference>
<evidence type="ECO:0000256" key="2">
    <source>
        <dbReference type="ARBA" id="ARBA00023004"/>
    </source>
</evidence>
<dbReference type="OrthoDB" id="9773828at2"/>
<dbReference type="GO" id="GO:0046872">
    <property type="term" value="F:metal ion binding"/>
    <property type="evidence" value="ECO:0007669"/>
    <property type="project" value="UniProtKB-KW"/>
</dbReference>
<evidence type="ECO:0000256" key="1">
    <source>
        <dbReference type="ARBA" id="ARBA00022723"/>
    </source>
</evidence>
<name>A0A1T4JKC3_9FIRM</name>
<dbReference type="STRING" id="142842.SAMN02745118_00084"/>
<evidence type="ECO:0000259" key="5">
    <source>
        <dbReference type="PROSITE" id="PS51379"/>
    </source>
</evidence>
<keyword evidence="7" id="KW-1185">Reference proteome</keyword>
<dbReference type="PROSITE" id="PS00198">
    <property type="entry name" value="4FE4S_FER_1"/>
    <property type="match status" value="1"/>
</dbReference>
<dbReference type="Pfam" id="PF00248">
    <property type="entry name" value="Aldo_ket_red"/>
    <property type="match status" value="1"/>
</dbReference>
<dbReference type="PROSITE" id="PS51379">
    <property type="entry name" value="4FE4S_FER_2"/>
    <property type="match status" value="1"/>
</dbReference>
<dbReference type="InterPro" id="IPR036812">
    <property type="entry name" value="NAD(P)_OxRdtase_dom_sf"/>
</dbReference>